<name>A0A839A9A1_9HYPH</name>
<accession>A0A839A9A1</accession>
<organism evidence="1 2">
    <name type="scientific">Stappia albiluteola</name>
    <dbReference type="NCBI Taxonomy" id="2758565"/>
    <lineage>
        <taxon>Bacteria</taxon>
        <taxon>Pseudomonadati</taxon>
        <taxon>Pseudomonadota</taxon>
        <taxon>Alphaproteobacteria</taxon>
        <taxon>Hyphomicrobiales</taxon>
        <taxon>Stappiaceae</taxon>
        <taxon>Stappia</taxon>
    </lineage>
</organism>
<dbReference type="RefSeq" id="WP_182161289.1">
    <property type="nucleotide sequence ID" value="NZ_JACFXV010000013.1"/>
</dbReference>
<evidence type="ECO:0000313" key="2">
    <source>
        <dbReference type="Proteomes" id="UP000541109"/>
    </source>
</evidence>
<comment type="caution">
    <text evidence="1">The sequence shown here is derived from an EMBL/GenBank/DDBJ whole genome shotgun (WGS) entry which is preliminary data.</text>
</comment>
<keyword evidence="2" id="KW-1185">Reference proteome</keyword>
<dbReference type="Proteomes" id="UP000541109">
    <property type="component" value="Unassembled WGS sequence"/>
</dbReference>
<dbReference type="EMBL" id="JACFXV010000013">
    <property type="protein sequence ID" value="MBA5775638.1"/>
    <property type="molecule type" value="Genomic_DNA"/>
</dbReference>
<dbReference type="AlphaFoldDB" id="A0A839A9A1"/>
<sequence length="83" mass="9491">MKLKTYEARLYNQWVRLLLDSGERNVTGFSDAWAETRYVEVQAESLECAARLLSRDYPAEVGFVVSGIEELPDPDVVRPNRAE</sequence>
<protein>
    <submittedName>
        <fullName evidence="1">Uncharacterized protein</fullName>
    </submittedName>
</protein>
<proteinExistence type="predicted"/>
<evidence type="ECO:0000313" key="1">
    <source>
        <dbReference type="EMBL" id="MBA5775638.1"/>
    </source>
</evidence>
<gene>
    <name evidence="1" type="ORF">H2509_00705</name>
</gene>
<reference evidence="1 2" key="1">
    <citation type="submission" date="2020-07" db="EMBL/GenBank/DDBJ databases">
        <title>Stappia sp., F7233, whole genome shotgun sequencing project.</title>
        <authorList>
            <person name="Jiang S."/>
            <person name="Liu Z.W."/>
            <person name="Du Z.J."/>
        </authorList>
    </citation>
    <scope>NUCLEOTIDE SEQUENCE [LARGE SCALE GENOMIC DNA]</scope>
    <source>
        <strain evidence="1 2">F7233</strain>
    </source>
</reference>